<organism evidence="1 2">
    <name type="scientific">Amycolatopsis lexingtonensis</name>
    <dbReference type="NCBI Taxonomy" id="218822"/>
    <lineage>
        <taxon>Bacteria</taxon>
        <taxon>Bacillati</taxon>
        <taxon>Actinomycetota</taxon>
        <taxon>Actinomycetes</taxon>
        <taxon>Pseudonocardiales</taxon>
        <taxon>Pseudonocardiaceae</taxon>
        <taxon>Amycolatopsis</taxon>
    </lineage>
</organism>
<name>A0ABR9ICN4_9PSEU</name>
<evidence type="ECO:0000313" key="2">
    <source>
        <dbReference type="Proteomes" id="UP000631670"/>
    </source>
</evidence>
<sequence length="137" mass="15865">MTKIAYREYRARNLAVLREEVSLIGTRLLQVYGESAREHVTELDRAWADVFKLYDHGTFDLDWELDDWPAAADWLAGGMTVPRDRTTWSLWVLKVVEQPVRAIARQIALAAEFHPDVMDQLAAIEESYQSLITNRPY</sequence>
<dbReference type="RefSeq" id="WP_086861752.1">
    <property type="nucleotide sequence ID" value="NZ_JADBEG010000001.1"/>
</dbReference>
<keyword evidence="2" id="KW-1185">Reference proteome</keyword>
<proteinExistence type="predicted"/>
<gene>
    <name evidence="1" type="ORF">H4696_008024</name>
</gene>
<evidence type="ECO:0000313" key="1">
    <source>
        <dbReference type="EMBL" id="MBE1500924.1"/>
    </source>
</evidence>
<protein>
    <submittedName>
        <fullName evidence="1">Uncharacterized protein</fullName>
    </submittedName>
</protein>
<dbReference type="EMBL" id="JADBEG010000001">
    <property type="protein sequence ID" value="MBE1500924.1"/>
    <property type="molecule type" value="Genomic_DNA"/>
</dbReference>
<reference evidence="1 2" key="1">
    <citation type="submission" date="2020-10" db="EMBL/GenBank/DDBJ databases">
        <title>Sequencing the genomes of 1000 actinobacteria strains.</title>
        <authorList>
            <person name="Klenk H.-P."/>
        </authorList>
    </citation>
    <scope>NUCLEOTIDE SEQUENCE [LARGE SCALE GENOMIC DNA]</scope>
    <source>
        <strain evidence="1 2">DSM 44653</strain>
    </source>
</reference>
<dbReference type="Proteomes" id="UP000631670">
    <property type="component" value="Unassembled WGS sequence"/>
</dbReference>
<accession>A0ABR9ICN4</accession>
<comment type="caution">
    <text evidence="1">The sequence shown here is derived from an EMBL/GenBank/DDBJ whole genome shotgun (WGS) entry which is preliminary data.</text>
</comment>